<protein>
    <submittedName>
        <fullName evidence="1">Uncharacterized protein</fullName>
    </submittedName>
</protein>
<reference evidence="1 2" key="1">
    <citation type="journal article" date="2023" name="Plants (Basel)">
        <title>Bridging the Gap: Combining Genomics and Transcriptomics Approaches to Understand Stylosanthes scabra, an Orphan Legume from the Brazilian Caatinga.</title>
        <authorList>
            <person name="Ferreira-Neto J.R.C."/>
            <person name="da Silva M.D."/>
            <person name="Binneck E."/>
            <person name="de Melo N.F."/>
            <person name="da Silva R.H."/>
            <person name="de Melo A.L.T.M."/>
            <person name="Pandolfi V."/>
            <person name="Bustamante F.O."/>
            <person name="Brasileiro-Vidal A.C."/>
            <person name="Benko-Iseppon A.M."/>
        </authorList>
    </citation>
    <scope>NUCLEOTIDE SEQUENCE [LARGE SCALE GENOMIC DNA]</scope>
    <source>
        <tissue evidence="1">Leaves</tissue>
    </source>
</reference>
<accession>A0ABU6Y164</accession>
<comment type="caution">
    <text evidence="1">The sequence shown here is derived from an EMBL/GenBank/DDBJ whole genome shotgun (WGS) entry which is preliminary data.</text>
</comment>
<sequence length="99" mass="11793">QPEGLSLMSKRVNSPLECMMRKWLSIVFEAMQHPEDQEAEECMRSDIIDMIVKEIQEEDMLKKSNAYYEETFATFDDTNFEFFVQGNKEEELQKIEKKD</sequence>
<proteinExistence type="predicted"/>
<organism evidence="1 2">
    <name type="scientific">Stylosanthes scabra</name>
    <dbReference type="NCBI Taxonomy" id="79078"/>
    <lineage>
        <taxon>Eukaryota</taxon>
        <taxon>Viridiplantae</taxon>
        <taxon>Streptophyta</taxon>
        <taxon>Embryophyta</taxon>
        <taxon>Tracheophyta</taxon>
        <taxon>Spermatophyta</taxon>
        <taxon>Magnoliopsida</taxon>
        <taxon>eudicotyledons</taxon>
        <taxon>Gunneridae</taxon>
        <taxon>Pentapetalae</taxon>
        <taxon>rosids</taxon>
        <taxon>fabids</taxon>
        <taxon>Fabales</taxon>
        <taxon>Fabaceae</taxon>
        <taxon>Papilionoideae</taxon>
        <taxon>50 kb inversion clade</taxon>
        <taxon>dalbergioids sensu lato</taxon>
        <taxon>Dalbergieae</taxon>
        <taxon>Pterocarpus clade</taxon>
        <taxon>Stylosanthes</taxon>
    </lineage>
</organism>
<feature type="non-terminal residue" evidence="1">
    <location>
        <position position="1"/>
    </location>
</feature>
<dbReference type="EMBL" id="JASCZI010217486">
    <property type="protein sequence ID" value="MED6202888.1"/>
    <property type="molecule type" value="Genomic_DNA"/>
</dbReference>
<evidence type="ECO:0000313" key="1">
    <source>
        <dbReference type="EMBL" id="MED6202888.1"/>
    </source>
</evidence>
<name>A0ABU6Y164_9FABA</name>
<keyword evidence="2" id="KW-1185">Reference proteome</keyword>
<gene>
    <name evidence="1" type="ORF">PIB30_110108</name>
</gene>
<evidence type="ECO:0000313" key="2">
    <source>
        <dbReference type="Proteomes" id="UP001341840"/>
    </source>
</evidence>
<dbReference type="Proteomes" id="UP001341840">
    <property type="component" value="Unassembled WGS sequence"/>
</dbReference>